<dbReference type="EMBL" id="JAAALK010000284">
    <property type="protein sequence ID" value="KAG8067889.1"/>
    <property type="molecule type" value="Genomic_DNA"/>
</dbReference>
<dbReference type="AlphaFoldDB" id="A0A8J5VHI1"/>
<evidence type="ECO:0000256" key="1">
    <source>
        <dbReference type="SAM" id="MobiDB-lite"/>
    </source>
</evidence>
<dbReference type="EMBL" id="JAAALK010000284">
    <property type="protein sequence ID" value="KAG8067890.1"/>
    <property type="molecule type" value="Genomic_DNA"/>
</dbReference>
<gene>
    <name evidence="3" type="ORF">GUJ93_ZPchr0005g14510</name>
</gene>
<keyword evidence="4" id="KW-1185">Reference proteome</keyword>
<dbReference type="PANTHER" id="PTHR35549:SF2">
    <property type="entry name" value="TRANSDUCIN_WD40 REPEAT-LIKE SUPERFAMILY PROTEIN"/>
    <property type="match status" value="1"/>
</dbReference>
<protein>
    <recommendedName>
        <fullName evidence="2">Putative E3 ubiquitin-protein ligase LIN N-terminal domain-containing protein</fullName>
    </recommendedName>
</protein>
<name>A0A8J5VHI1_ZIZPA</name>
<dbReference type="EMBL" id="JAAALK010000284">
    <property type="protein sequence ID" value="KAG8067891.1"/>
    <property type="molecule type" value="Genomic_DNA"/>
</dbReference>
<accession>A0A8J5VHI1</accession>
<dbReference type="InterPro" id="IPR056512">
    <property type="entry name" value="LIN_N"/>
</dbReference>
<proteinExistence type="predicted"/>
<comment type="caution">
    <text evidence="3">The sequence shown here is derived from an EMBL/GenBank/DDBJ whole genome shotgun (WGS) entry which is preliminary data.</text>
</comment>
<evidence type="ECO:0000313" key="3">
    <source>
        <dbReference type="EMBL" id="KAG8067890.1"/>
    </source>
</evidence>
<dbReference type="Proteomes" id="UP000729402">
    <property type="component" value="Unassembled WGS sequence"/>
</dbReference>
<dbReference type="Pfam" id="PF23568">
    <property type="entry name" value="ARM_LIN"/>
    <property type="match status" value="1"/>
</dbReference>
<feature type="domain" description="Putative E3 ubiquitin-protein ligase LIN N-terminal" evidence="2">
    <location>
        <begin position="15"/>
        <end position="162"/>
    </location>
</feature>
<evidence type="ECO:0000313" key="4">
    <source>
        <dbReference type="Proteomes" id="UP000729402"/>
    </source>
</evidence>
<organism evidence="3 4">
    <name type="scientific">Zizania palustris</name>
    <name type="common">Northern wild rice</name>
    <dbReference type="NCBI Taxonomy" id="103762"/>
    <lineage>
        <taxon>Eukaryota</taxon>
        <taxon>Viridiplantae</taxon>
        <taxon>Streptophyta</taxon>
        <taxon>Embryophyta</taxon>
        <taxon>Tracheophyta</taxon>
        <taxon>Spermatophyta</taxon>
        <taxon>Magnoliopsida</taxon>
        <taxon>Liliopsida</taxon>
        <taxon>Poales</taxon>
        <taxon>Poaceae</taxon>
        <taxon>BOP clade</taxon>
        <taxon>Oryzoideae</taxon>
        <taxon>Oryzeae</taxon>
        <taxon>Zizaniinae</taxon>
        <taxon>Zizania</taxon>
    </lineage>
</organism>
<evidence type="ECO:0000259" key="2">
    <source>
        <dbReference type="Pfam" id="PF23568"/>
    </source>
</evidence>
<reference evidence="3" key="1">
    <citation type="journal article" date="2021" name="bioRxiv">
        <title>Whole Genome Assembly and Annotation of Northern Wild Rice, Zizania palustris L., Supports a Whole Genome Duplication in the Zizania Genus.</title>
        <authorList>
            <person name="Haas M."/>
            <person name="Kono T."/>
            <person name="Macchietto M."/>
            <person name="Millas R."/>
            <person name="McGilp L."/>
            <person name="Shao M."/>
            <person name="Duquette J."/>
            <person name="Hirsch C.N."/>
            <person name="Kimball J."/>
        </authorList>
    </citation>
    <scope>NUCLEOTIDE SEQUENCE</scope>
    <source>
        <tissue evidence="3">Fresh leaf tissue</tissue>
    </source>
</reference>
<dbReference type="PANTHER" id="PTHR35549">
    <property type="entry name" value="OS04G0584500 PROTEIN"/>
    <property type="match status" value="1"/>
</dbReference>
<feature type="region of interest" description="Disordered" evidence="1">
    <location>
        <begin position="226"/>
        <end position="247"/>
    </location>
</feature>
<feature type="region of interest" description="Disordered" evidence="1">
    <location>
        <begin position="284"/>
        <end position="314"/>
    </location>
</feature>
<dbReference type="OrthoDB" id="694054at2759"/>
<reference evidence="3" key="2">
    <citation type="submission" date="2021-02" db="EMBL/GenBank/DDBJ databases">
        <authorList>
            <person name="Kimball J.A."/>
            <person name="Haas M.W."/>
            <person name="Macchietto M."/>
            <person name="Kono T."/>
            <person name="Duquette J."/>
            <person name="Shao M."/>
        </authorList>
    </citation>
    <scope>NUCLEOTIDE SEQUENCE</scope>
    <source>
        <tissue evidence="3">Fresh leaf tissue</tissue>
    </source>
</reference>
<sequence length="381" mass="40991">MPAATAMAVPPHSCIRSLISFLHHHLRALLAEPEAMLGARGRCLALLEMPDGRDGGGDDDDGVLAALRHSADALACAVVDADGLDDVEAALQAPALLPEDGETAGLDNRRVAACAYFYLALVRAAQGDPWQMAMHFLQAVAVSPTAVAAGGLAPRDLWDGLFDEAVLARAGAGAGAGASEEDAARRAARRYKDWLMYYKVVAGAPAGRGGCIQLGRSASSAIQKRVGRIHSGDHEGKSRASNSNCSDHDGFAELKDFLNSEDKEFQEDIKGSSDSRCLHEMLEESQSDSPVSFYSHLDSSEESDNEAVPYDKGRSAKIMPLDTDFLSTKLQERSSHNKNLTWCTSPDNAMIYTPESPLYHVDDCEMKPNYLQSSRSNSFTE</sequence>